<evidence type="ECO:0000256" key="2">
    <source>
        <dbReference type="ARBA" id="ARBA00023125"/>
    </source>
</evidence>
<evidence type="ECO:0000313" key="7">
    <source>
        <dbReference type="Proteomes" id="UP000449969"/>
    </source>
</evidence>
<proteinExistence type="predicted"/>
<keyword evidence="1" id="KW-0805">Transcription regulation</keyword>
<evidence type="ECO:0000256" key="4">
    <source>
        <dbReference type="SAM" id="MobiDB-lite"/>
    </source>
</evidence>
<evidence type="ECO:0000313" key="6">
    <source>
        <dbReference type="EMBL" id="MVT71568.1"/>
    </source>
</evidence>
<evidence type="ECO:0000256" key="3">
    <source>
        <dbReference type="ARBA" id="ARBA00023163"/>
    </source>
</evidence>
<dbReference type="GO" id="GO:0043565">
    <property type="term" value="F:sequence-specific DNA binding"/>
    <property type="evidence" value="ECO:0007669"/>
    <property type="project" value="InterPro"/>
</dbReference>
<sequence>MAASPFSISSGSGVTGTDDMLSPDRPVLIEFVDRESDSPYVERVWRSRSRSGGSFLSMAEGNIELVVTRLPEFSAVTLRGPVTRGALVECPPNGEWLAIRFRLGTYLPAIPTAALIDRQDIHLPVLSGCRFLLADLSWDIPSYDDAELLVARLARAGVIARSDATDAAVESDVDWMSQRSVQRHFRRVTGMTFSSYQQIQRARHAAALLVSGSSVLDATSGAGYFDQAHLTRSVRQLIGMTPARLARERPQLSFSYKTTMS</sequence>
<dbReference type="Pfam" id="PF12833">
    <property type="entry name" value="HTH_18"/>
    <property type="match status" value="1"/>
</dbReference>
<dbReference type="InterPro" id="IPR018060">
    <property type="entry name" value="HTH_AraC"/>
</dbReference>
<gene>
    <name evidence="6" type="ORF">GPL20_00285</name>
</gene>
<dbReference type="SMART" id="SM00342">
    <property type="entry name" value="HTH_ARAC"/>
    <property type="match status" value="1"/>
</dbReference>
<feature type="compositionally biased region" description="Polar residues" evidence="4">
    <location>
        <begin position="1"/>
        <end position="12"/>
    </location>
</feature>
<dbReference type="InterPro" id="IPR050204">
    <property type="entry name" value="AraC_XylS_family_regulators"/>
</dbReference>
<dbReference type="PROSITE" id="PS01124">
    <property type="entry name" value="HTH_ARAC_FAMILY_2"/>
    <property type="match status" value="1"/>
</dbReference>
<name>A0A844SX81_9BRAD</name>
<protein>
    <submittedName>
        <fullName evidence="6">Helix-turn-helix domain-containing protein</fullName>
    </submittedName>
</protein>
<evidence type="ECO:0000259" key="5">
    <source>
        <dbReference type="PROSITE" id="PS01124"/>
    </source>
</evidence>
<evidence type="ECO:0000256" key="1">
    <source>
        <dbReference type="ARBA" id="ARBA00023015"/>
    </source>
</evidence>
<dbReference type="Proteomes" id="UP000449969">
    <property type="component" value="Unassembled WGS sequence"/>
</dbReference>
<dbReference type="EMBL" id="WQNE01000001">
    <property type="protein sequence ID" value="MVT71568.1"/>
    <property type="molecule type" value="Genomic_DNA"/>
</dbReference>
<keyword evidence="7" id="KW-1185">Reference proteome</keyword>
<feature type="domain" description="HTH araC/xylS-type" evidence="5">
    <location>
        <begin position="176"/>
        <end position="248"/>
    </location>
</feature>
<comment type="caution">
    <text evidence="6">The sequence shown here is derived from an EMBL/GenBank/DDBJ whole genome shotgun (WGS) entry which is preliminary data.</text>
</comment>
<dbReference type="GO" id="GO:0003700">
    <property type="term" value="F:DNA-binding transcription factor activity"/>
    <property type="evidence" value="ECO:0007669"/>
    <property type="project" value="InterPro"/>
</dbReference>
<dbReference type="PANTHER" id="PTHR46796">
    <property type="entry name" value="HTH-TYPE TRANSCRIPTIONAL ACTIVATOR RHAS-RELATED"/>
    <property type="match status" value="1"/>
</dbReference>
<organism evidence="6 7">
    <name type="scientific">Bradyrhizobium cajani</name>
    <dbReference type="NCBI Taxonomy" id="1928661"/>
    <lineage>
        <taxon>Bacteria</taxon>
        <taxon>Pseudomonadati</taxon>
        <taxon>Pseudomonadota</taxon>
        <taxon>Alphaproteobacteria</taxon>
        <taxon>Hyphomicrobiales</taxon>
        <taxon>Nitrobacteraceae</taxon>
        <taxon>Bradyrhizobium</taxon>
    </lineage>
</organism>
<accession>A0A844SX81</accession>
<dbReference type="InterPro" id="IPR018062">
    <property type="entry name" value="HTH_AraC-typ_CS"/>
</dbReference>
<dbReference type="AlphaFoldDB" id="A0A844SX81"/>
<dbReference type="PROSITE" id="PS00041">
    <property type="entry name" value="HTH_ARAC_FAMILY_1"/>
    <property type="match status" value="1"/>
</dbReference>
<feature type="region of interest" description="Disordered" evidence="4">
    <location>
        <begin position="1"/>
        <end position="21"/>
    </location>
</feature>
<keyword evidence="3" id="KW-0804">Transcription</keyword>
<dbReference type="Gene3D" id="1.10.10.60">
    <property type="entry name" value="Homeodomain-like"/>
    <property type="match status" value="1"/>
</dbReference>
<keyword evidence="2" id="KW-0238">DNA-binding</keyword>
<reference evidence="6 7" key="1">
    <citation type="submission" date="2019-12" db="EMBL/GenBank/DDBJ databases">
        <title>Draft genome sequences Bradyrhizobium cajani AMBPC1010, Bradyrhizobium pachyrhizi AMBPC1040 and Bradyrhizobium yuanmingense ALSPC3051, three plant growth promoting strains isolated from nodules of Cajanus cajan L. in Dominican Republic.</title>
        <authorList>
            <person name="Flores-Felix J.D."/>
            <person name="Araujo J."/>
            <person name="Diaz-Alcantara C."/>
            <person name="Gonzalez-Andres F."/>
            <person name="Velazquez E."/>
        </authorList>
    </citation>
    <scope>NUCLEOTIDE SEQUENCE [LARGE SCALE GENOMIC DNA]</scope>
    <source>
        <strain evidence="6 7">1010</strain>
    </source>
</reference>